<evidence type="ECO:0008006" key="3">
    <source>
        <dbReference type="Google" id="ProtNLM"/>
    </source>
</evidence>
<organism evidence="1 2">
    <name type="scientific">Candidatus Roizmanbacteria bacterium CG10_big_fil_rev_8_21_14_0_10_39_6</name>
    <dbReference type="NCBI Taxonomy" id="1974853"/>
    <lineage>
        <taxon>Bacteria</taxon>
        <taxon>Candidatus Roizmaniibacteriota</taxon>
    </lineage>
</organism>
<name>A0A2M8KR61_9BACT</name>
<proteinExistence type="predicted"/>
<dbReference type="Gene3D" id="3.40.50.300">
    <property type="entry name" value="P-loop containing nucleotide triphosphate hydrolases"/>
    <property type="match status" value="1"/>
</dbReference>
<dbReference type="EMBL" id="PFED01000211">
    <property type="protein sequence ID" value="PJE62402.1"/>
    <property type="molecule type" value="Genomic_DNA"/>
</dbReference>
<evidence type="ECO:0000313" key="1">
    <source>
        <dbReference type="EMBL" id="PJE62402.1"/>
    </source>
</evidence>
<dbReference type="InterPro" id="IPR027417">
    <property type="entry name" value="P-loop_NTPase"/>
</dbReference>
<dbReference type="AlphaFoldDB" id="A0A2M8KR61"/>
<reference evidence="2" key="1">
    <citation type="submission" date="2017-09" db="EMBL/GenBank/DDBJ databases">
        <title>Depth-based differentiation of microbial function through sediment-hosted aquifers and enrichment of novel symbionts in the deep terrestrial subsurface.</title>
        <authorList>
            <person name="Probst A.J."/>
            <person name="Ladd B."/>
            <person name="Jarett J.K."/>
            <person name="Geller-Mcgrath D.E."/>
            <person name="Sieber C.M.K."/>
            <person name="Emerson J.B."/>
            <person name="Anantharaman K."/>
            <person name="Thomas B.C."/>
            <person name="Malmstrom R."/>
            <person name="Stieglmeier M."/>
            <person name="Klingl A."/>
            <person name="Woyke T."/>
            <person name="Ryan C.M."/>
            <person name="Banfield J.F."/>
        </authorList>
    </citation>
    <scope>NUCLEOTIDE SEQUENCE [LARGE SCALE GENOMIC DNA]</scope>
</reference>
<sequence>VAVLLTSHWKEYIRYFDREYWFAKKKENSKPLIVCAIVDSLGTAKQKDKLCVYRRVHFKKLFWFEYVVDFGAYTQSNGKEPVRLYIKRHFLSSFYMNAVGPFIQTNVLEPLLYICMVFSKKYLLHASSISKKGIVTAYAGHGGAGKTTSALNACIHEGYEFMGDDLAFIDVSERTLSWFPRPLHLFWYNVFKIPRPRTGASKLVFMRILCIIAIKNCIRLILSTLTREPLLISTRIDIRELYPQLPMASIAKLGTIKTIGLNVDNIVESVRDASDLRKDAIVMMSMLPRTFQTRFQKKELEVLKALQIYFE</sequence>
<comment type="caution">
    <text evidence="1">The sequence shown here is derived from an EMBL/GenBank/DDBJ whole genome shotgun (WGS) entry which is preliminary data.</text>
</comment>
<protein>
    <recommendedName>
        <fullName evidence="3">HPr kinase/phosphorylase C-terminal domain-containing protein</fullName>
    </recommendedName>
</protein>
<feature type="non-terminal residue" evidence="1">
    <location>
        <position position="1"/>
    </location>
</feature>
<dbReference type="SUPFAM" id="SSF53795">
    <property type="entry name" value="PEP carboxykinase-like"/>
    <property type="match status" value="1"/>
</dbReference>
<evidence type="ECO:0000313" key="2">
    <source>
        <dbReference type="Proteomes" id="UP000229554"/>
    </source>
</evidence>
<gene>
    <name evidence="1" type="ORF">COU88_05215</name>
</gene>
<dbReference type="Proteomes" id="UP000229554">
    <property type="component" value="Unassembled WGS sequence"/>
</dbReference>
<accession>A0A2M8KR61</accession>